<protein>
    <submittedName>
        <fullName evidence="1">Uncharacterized protein</fullName>
    </submittedName>
</protein>
<dbReference type="EMBL" id="JAMKFB020000008">
    <property type="protein sequence ID" value="KAL0185748.1"/>
    <property type="molecule type" value="Genomic_DNA"/>
</dbReference>
<dbReference type="SUPFAM" id="SSF56235">
    <property type="entry name" value="N-terminal nucleophile aminohydrolases (Ntn hydrolases)"/>
    <property type="match status" value="1"/>
</dbReference>
<comment type="caution">
    <text evidence="1">The sequence shown here is derived from an EMBL/GenBank/DDBJ whole genome shotgun (WGS) entry which is preliminary data.</text>
</comment>
<sequence>VHWIGVPGDIRGYERAHKLYGRLPWASLFQPTIKMAREGIPIPYVLSRFLPLLLKEKPESPLR</sequence>
<accession>A0ABD0QJ76</accession>
<dbReference type="Proteomes" id="UP001529510">
    <property type="component" value="Unassembled WGS sequence"/>
</dbReference>
<dbReference type="Pfam" id="PF01019">
    <property type="entry name" value="G_glu_transpept"/>
    <property type="match status" value="1"/>
</dbReference>
<dbReference type="PANTHER" id="PTHR11686:SF19">
    <property type="entry name" value="GLUTATHIONE HYDROLASE 5 PROENZYME"/>
    <property type="match status" value="1"/>
</dbReference>
<feature type="non-terminal residue" evidence="1">
    <location>
        <position position="1"/>
    </location>
</feature>
<gene>
    <name evidence="1" type="ORF">M9458_017418</name>
</gene>
<proteinExistence type="predicted"/>
<feature type="non-terminal residue" evidence="1">
    <location>
        <position position="63"/>
    </location>
</feature>
<dbReference type="AlphaFoldDB" id="A0ABD0QJ76"/>
<organism evidence="1 2">
    <name type="scientific">Cirrhinus mrigala</name>
    <name type="common">Mrigala</name>
    <dbReference type="NCBI Taxonomy" id="683832"/>
    <lineage>
        <taxon>Eukaryota</taxon>
        <taxon>Metazoa</taxon>
        <taxon>Chordata</taxon>
        <taxon>Craniata</taxon>
        <taxon>Vertebrata</taxon>
        <taxon>Euteleostomi</taxon>
        <taxon>Actinopterygii</taxon>
        <taxon>Neopterygii</taxon>
        <taxon>Teleostei</taxon>
        <taxon>Ostariophysi</taxon>
        <taxon>Cypriniformes</taxon>
        <taxon>Cyprinidae</taxon>
        <taxon>Labeoninae</taxon>
        <taxon>Labeonini</taxon>
        <taxon>Cirrhinus</taxon>
    </lineage>
</organism>
<reference evidence="1 2" key="1">
    <citation type="submission" date="2024-05" db="EMBL/GenBank/DDBJ databases">
        <title>Genome sequencing and assembly of Indian major carp, Cirrhinus mrigala (Hamilton, 1822).</title>
        <authorList>
            <person name="Mohindra V."/>
            <person name="Chowdhury L.M."/>
            <person name="Lal K."/>
            <person name="Jena J.K."/>
        </authorList>
    </citation>
    <scope>NUCLEOTIDE SEQUENCE [LARGE SCALE GENOMIC DNA]</scope>
    <source>
        <strain evidence="1">CM1030</strain>
        <tissue evidence="1">Blood</tissue>
    </source>
</reference>
<keyword evidence="2" id="KW-1185">Reference proteome</keyword>
<dbReference type="InterPro" id="IPR029055">
    <property type="entry name" value="Ntn_hydrolases_N"/>
</dbReference>
<dbReference type="InterPro" id="IPR000101">
    <property type="entry name" value="GGT_peptidase"/>
</dbReference>
<dbReference type="PRINTS" id="PR01210">
    <property type="entry name" value="GGTRANSPTASE"/>
</dbReference>
<evidence type="ECO:0000313" key="2">
    <source>
        <dbReference type="Proteomes" id="UP001529510"/>
    </source>
</evidence>
<name>A0ABD0QJ76_CIRMR</name>
<evidence type="ECO:0000313" key="1">
    <source>
        <dbReference type="EMBL" id="KAL0185748.1"/>
    </source>
</evidence>
<dbReference type="PANTHER" id="PTHR11686">
    <property type="entry name" value="GAMMA GLUTAMYL TRANSPEPTIDASE"/>
    <property type="match status" value="1"/>
</dbReference>